<dbReference type="GO" id="GO:0006629">
    <property type="term" value="P:lipid metabolic process"/>
    <property type="evidence" value="ECO:0007669"/>
    <property type="project" value="UniProtKB-KW"/>
</dbReference>
<comment type="similarity">
    <text evidence="6">Belongs to the LPG synthase family.</text>
</comment>
<feature type="transmembrane region" description="Helical" evidence="6">
    <location>
        <begin position="262"/>
        <end position="283"/>
    </location>
</feature>
<dbReference type="GO" id="GO:0046677">
    <property type="term" value="P:response to antibiotic"/>
    <property type="evidence" value="ECO:0007669"/>
    <property type="project" value="UniProtKB-KW"/>
</dbReference>
<keyword evidence="3 6" id="KW-0812">Transmembrane</keyword>
<evidence type="ECO:0000313" key="7">
    <source>
        <dbReference type="EMBL" id="KRL65272.1"/>
    </source>
</evidence>
<evidence type="ECO:0000256" key="3">
    <source>
        <dbReference type="ARBA" id="ARBA00022692"/>
    </source>
</evidence>
<evidence type="ECO:0000256" key="2">
    <source>
        <dbReference type="ARBA" id="ARBA00022475"/>
    </source>
</evidence>
<dbReference type="Proteomes" id="UP000051647">
    <property type="component" value="Unassembled WGS sequence"/>
</dbReference>
<dbReference type="EMBL" id="AZFA01000038">
    <property type="protein sequence ID" value="KRL65272.1"/>
    <property type="molecule type" value="Genomic_DNA"/>
</dbReference>
<keyword evidence="6" id="KW-0046">Antibiotic resistance</keyword>
<evidence type="ECO:0000313" key="8">
    <source>
        <dbReference type="Proteomes" id="UP000051647"/>
    </source>
</evidence>
<feature type="transmembrane region" description="Helical" evidence="6">
    <location>
        <begin position="230"/>
        <end position="255"/>
    </location>
</feature>
<dbReference type="EC" id="2.3.2.3" evidence="6"/>
<dbReference type="GO" id="GO:0005886">
    <property type="term" value="C:plasma membrane"/>
    <property type="evidence" value="ECO:0007669"/>
    <property type="project" value="UniProtKB-SubCell"/>
</dbReference>
<evidence type="ECO:0000256" key="6">
    <source>
        <dbReference type="RuleBase" id="RU363042"/>
    </source>
</evidence>
<dbReference type="OrthoDB" id="9810654at2"/>
<keyword evidence="2" id="KW-1003">Cell membrane</keyword>
<feature type="transmembrane region" description="Helical" evidence="6">
    <location>
        <begin position="303"/>
        <end position="330"/>
    </location>
</feature>
<feature type="transmembrane region" description="Helical" evidence="6">
    <location>
        <begin position="156"/>
        <end position="179"/>
    </location>
</feature>
<feature type="transmembrane region" description="Helical" evidence="6">
    <location>
        <begin position="41"/>
        <end position="66"/>
    </location>
</feature>
<comment type="function">
    <text evidence="6">Catalyzes the transfer of a lysyl group from L-lysyl-tRNA(Lys) to membrane-bound phosphatidylglycerol (PG), which produces lysylphosphatidylglycerol (LPG), a major component of the bacterial membrane with a positive net charge. LPG synthesis contributes to bacterial virulence as it is involved in the resistance mechanism against cationic antimicrobial peptides (CAMP) produces by the host's immune system (defensins, cathelicidins) and by the competing microorganisms.</text>
</comment>
<evidence type="ECO:0000256" key="4">
    <source>
        <dbReference type="ARBA" id="ARBA00022989"/>
    </source>
</evidence>
<keyword evidence="4 6" id="KW-1133">Transmembrane helix</keyword>
<protein>
    <recommendedName>
        <fullName evidence="6">Phosphatidylglycerol lysyltransferase</fullName>
        <ecNumber evidence="6">2.3.2.3</ecNumber>
    </recommendedName>
    <alternativeName>
        <fullName evidence="6">Lysylphosphatidylglycerol synthase</fullName>
    </alternativeName>
</protein>
<dbReference type="Pfam" id="PF03706">
    <property type="entry name" value="LPG_synthase_TM"/>
    <property type="match status" value="1"/>
</dbReference>
<feature type="transmembrane region" description="Helical" evidence="6">
    <location>
        <begin position="125"/>
        <end position="144"/>
    </location>
</feature>
<accession>A0A0R1SHW3</accession>
<comment type="catalytic activity">
    <reaction evidence="6">
        <text>L-lysyl-tRNA(Lys) + a 1,2-diacyl-sn-glycero-3-phospho-(1'-sn-glycerol) = a 1,2-diacyl-sn-glycero-3-phospho-1'-(3'-O-L-lysyl)-sn-glycerol + tRNA(Lys)</text>
        <dbReference type="Rhea" id="RHEA:10668"/>
        <dbReference type="Rhea" id="RHEA-COMP:9696"/>
        <dbReference type="Rhea" id="RHEA-COMP:9697"/>
        <dbReference type="ChEBI" id="CHEBI:64716"/>
        <dbReference type="ChEBI" id="CHEBI:75792"/>
        <dbReference type="ChEBI" id="CHEBI:78442"/>
        <dbReference type="ChEBI" id="CHEBI:78529"/>
        <dbReference type="EC" id="2.3.2.3"/>
    </reaction>
</comment>
<organism evidence="7 8">
    <name type="scientific">Companilactobacillus versmoldensis DSM 14857 = KCTC 3814</name>
    <dbReference type="NCBI Taxonomy" id="1423815"/>
    <lineage>
        <taxon>Bacteria</taxon>
        <taxon>Bacillati</taxon>
        <taxon>Bacillota</taxon>
        <taxon>Bacilli</taxon>
        <taxon>Lactobacillales</taxon>
        <taxon>Lactobacillaceae</taxon>
        <taxon>Companilactobacillus</taxon>
    </lineage>
</organism>
<keyword evidence="5 6" id="KW-0472">Membrane</keyword>
<dbReference type="PATRIC" id="fig|1423815.3.peg.1637"/>
<dbReference type="NCBIfam" id="TIGR00374">
    <property type="entry name" value="flippase-like domain"/>
    <property type="match status" value="1"/>
</dbReference>
<dbReference type="GO" id="GO:0050071">
    <property type="term" value="F:phosphatidylglycerol lysyltransferase activity"/>
    <property type="evidence" value="ECO:0007669"/>
    <property type="project" value="UniProtKB-EC"/>
</dbReference>
<evidence type="ECO:0000256" key="1">
    <source>
        <dbReference type="ARBA" id="ARBA00004651"/>
    </source>
</evidence>
<gene>
    <name evidence="6" type="primary">mprF</name>
    <name evidence="7" type="ORF">FC27_GL001601</name>
</gene>
<keyword evidence="6" id="KW-0443">Lipid metabolism</keyword>
<proteinExistence type="inferred from homology"/>
<sequence>MSRKNIFALFVMLGLSAGIFWWEARKINFESMLSTFKSLNFFWLGVAFLSILLSYAVEAWVLHTLLKKKEDRRFNWWEMYRIPLIQALFNAITPFSSGGQPAQLVGLMQSKIDGGRASSVLLMKFVIYQGMVLINFVVAMIVSFENVAKHFSGLSLMILFGLVIHVVTISFLLMIMYYYSFTKKMVQAVLKPILFFLKEEKREQILQSSLRGIDSFYKESLVLKQEKQKVIKAAILTFLQLLLYYLVVYFVLLSLNVHHINLLDVVVMQIMIVMITSIFPVPGGTGGAEVSFKALFSGFIPSASGLILAMFLWRFITYFFGMFLGVIGILKKPKLKKIKHDAKAKLWSENK</sequence>
<dbReference type="PANTHER" id="PTHR37693">
    <property type="entry name" value="PHOSPHATIDYLGLYCEROL LYSYLTRANSFERASE"/>
    <property type="match status" value="1"/>
</dbReference>
<reference evidence="7 8" key="1">
    <citation type="journal article" date="2015" name="Genome Announc.">
        <title>Expanding the biotechnology potential of lactobacilli through comparative genomics of 213 strains and associated genera.</title>
        <authorList>
            <person name="Sun Z."/>
            <person name="Harris H.M."/>
            <person name="McCann A."/>
            <person name="Guo C."/>
            <person name="Argimon S."/>
            <person name="Zhang W."/>
            <person name="Yang X."/>
            <person name="Jeffery I.B."/>
            <person name="Cooney J.C."/>
            <person name="Kagawa T.F."/>
            <person name="Liu W."/>
            <person name="Song Y."/>
            <person name="Salvetti E."/>
            <person name="Wrobel A."/>
            <person name="Rasinkangas P."/>
            <person name="Parkhill J."/>
            <person name="Rea M.C."/>
            <person name="O'Sullivan O."/>
            <person name="Ritari J."/>
            <person name="Douillard F.P."/>
            <person name="Paul Ross R."/>
            <person name="Yang R."/>
            <person name="Briner A.E."/>
            <person name="Felis G.E."/>
            <person name="de Vos W.M."/>
            <person name="Barrangou R."/>
            <person name="Klaenhammer T.R."/>
            <person name="Caufield P.W."/>
            <person name="Cui Y."/>
            <person name="Zhang H."/>
            <person name="O'Toole P.W."/>
        </authorList>
    </citation>
    <scope>NUCLEOTIDE SEQUENCE [LARGE SCALE GENOMIC DNA]</scope>
    <source>
        <strain evidence="7 8">DSM 14857</strain>
    </source>
</reference>
<dbReference type="AlphaFoldDB" id="A0A0R1SHW3"/>
<name>A0A0R1SHW3_9LACO</name>
<keyword evidence="6" id="KW-0808">Transferase</keyword>
<dbReference type="RefSeq" id="WP_010625624.1">
    <property type="nucleotide sequence ID" value="NZ_AZFA01000038.1"/>
</dbReference>
<evidence type="ECO:0000256" key="5">
    <source>
        <dbReference type="ARBA" id="ARBA00023136"/>
    </source>
</evidence>
<comment type="subcellular location">
    <subcellularLocation>
        <location evidence="1 6">Cell membrane</location>
        <topology evidence="1 6">Multi-pass membrane protein</topology>
    </subcellularLocation>
</comment>
<dbReference type="PANTHER" id="PTHR37693:SF1">
    <property type="entry name" value="INTEGRAL MEMBRANE PROTEIN"/>
    <property type="match status" value="1"/>
</dbReference>
<dbReference type="eggNOG" id="COG0392">
    <property type="taxonomic scope" value="Bacteria"/>
</dbReference>
<keyword evidence="8" id="KW-1185">Reference proteome</keyword>
<dbReference type="InterPro" id="IPR022791">
    <property type="entry name" value="L-PG_synthase/AglD"/>
</dbReference>
<comment type="caution">
    <text evidence="7">The sequence shown here is derived from an EMBL/GenBank/DDBJ whole genome shotgun (WGS) entry which is preliminary data.</text>
</comment>
<dbReference type="STRING" id="1423815.FC27_GL001601"/>